<dbReference type="PANTHER" id="PTHR10937:SF14">
    <property type="entry name" value="FRUCTOSELYSINE 6-PHOSPHATE DEGLYCASE"/>
    <property type="match status" value="1"/>
</dbReference>
<dbReference type="GO" id="GO:0097367">
    <property type="term" value="F:carbohydrate derivative binding"/>
    <property type="evidence" value="ECO:0007669"/>
    <property type="project" value="InterPro"/>
</dbReference>
<gene>
    <name evidence="3" type="ORF">BK798_06480</name>
</gene>
<dbReference type="EMBL" id="CP017803">
    <property type="protein sequence ID" value="ATZ60088.1"/>
    <property type="molecule type" value="Genomic_DNA"/>
</dbReference>
<proteinExistence type="predicted"/>
<dbReference type="InterPro" id="IPR001347">
    <property type="entry name" value="SIS_dom"/>
</dbReference>
<dbReference type="PANTHER" id="PTHR10937">
    <property type="entry name" value="GLUCOSAMINE--FRUCTOSE-6-PHOSPHATE AMINOTRANSFERASE, ISOMERIZING"/>
    <property type="match status" value="1"/>
</dbReference>
<protein>
    <submittedName>
        <fullName evidence="3">Glucosamine--fructose-6-phosphate aminotransferase</fullName>
    </submittedName>
</protein>
<dbReference type="GO" id="GO:0006002">
    <property type="term" value="P:fructose 6-phosphate metabolic process"/>
    <property type="evidence" value="ECO:0007669"/>
    <property type="project" value="TreeGrafter"/>
</dbReference>
<dbReference type="CDD" id="cd05009">
    <property type="entry name" value="SIS_GlmS_GlmD_2"/>
    <property type="match status" value="1"/>
</dbReference>
<dbReference type="AlphaFoldDB" id="A0A2H4U7J8"/>
<keyword evidence="1" id="KW-0677">Repeat</keyword>
<dbReference type="GO" id="GO:0006487">
    <property type="term" value="P:protein N-linked glycosylation"/>
    <property type="evidence" value="ECO:0007669"/>
    <property type="project" value="TreeGrafter"/>
</dbReference>
<evidence type="ECO:0000313" key="3">
    <source>
        <dbReference type="EMBL" id="ATZ60088.1"/>
    </source>
</evidence>
<keyword evidence="3" id="KW-0032">Aminotransferase</keyword>
<dbReference type="Gene3D" id="3.40.50.10490">
    <property type="entry name" value="Glucose-6-phosphate isomerase like protein, domain 1"/>
    <property type="match status" value="2"/>
</dbReference>
<accession>A0A2H4U7J8</accession>
<organism evidence="3 4">
    <name type="scientific">Methanobrevibacter smithii</name>
    <dbReference type="NCBI Taxonomy" id="2173"/>
    <lineage>
        <taxon>Archaea</taxon>
        <taxon>Methanobacteriati</taxon>
        <taxon>Methanobacteriota</taxon>
        <taxon>Methanomada group</taxon>
        <taxon>Methanobacteria</taxon>
        <taxon>Methanobacteriales</taxon>
        <taxon>Methanobacteriaceae</taxon>
        <taxon>Methanobrevibacter</taxon>
    </lineage>
</organism>
<dbReference type="InterPro" id="IPR046348">
    <property type="entry name" value="SIS_dom_sf"/>
</dbReference>
<dbReference type="InterPro" id="IPR035490">
    <property type="entry name" value="GlmS/FrlB_SIS"/>
</dbReference>
<keyword evidence="3" id="KW-0808">Transferase</keyword>
<dbReference type="CDD" id="cd05008">
    <property type="entry name" value="SIS_GlmS_GlmD_1"/>
    <property type="match status" value="1"/>
</dbReference>
<sequence length="335" mass="37852">MNYKMYDEMMEQPDSLRRTFASEMSKMDSVSEAVSKADKIYLIGCGSSISTCYSVRDALRMSCDMSVEVFTGYEFYYNKKLTDGENSIAIFTSQSGETADTLASLKRANEYGIHTVSISNEPDSSMIKEAKTPIITQCERETAILGTKTYVTQLACLYQILFKGSNYDNADELLGDLKHIPDIIEELLKTTEEDNKKLAEEFKDEDIFYCLGSGPNFGLSFKLAMTMLMEGAVKHACPVYSAEFRHGLIERAEKDVPIIFLHSGFESDEITDKAIEFSKNLELKSVVYNLEDYADINPLLSPLIFVVPLEWFVYYLAHFNGEDPGATRHIGKVRY</sequence>
<dbReference type="PROSITE" id="PS51464">
    <property type="entry name" value="SIS"/>
    <property type="match status" value="1"/>
</dbReference>
<name>A0A2H4U7J8_METSM</name>
<evidence type="ECO:0000313" key="4">
    <source>
        <dbReference type="Proteomes" id="UP000232133"/>
    </source>
</evidence>
<dbReference type="GO" id="GO:0004360">
    <property type="term" value="F:glutamine-fructose-6-phosphate transaminase (isomerizing) activity"/>
    <property type="evidence" value="ECO:0007669"/>
    <property type="project" value="TreeGrafter"/>
</dbReference>
<reference evidence="4" key="1">
    <citation type="submission" date="2016-10" db="EMBL/GenBank/DDBJ databases">
        <authorList>
            <person name="Kim B.-C."/>
            <person name="Jeong H."/>
        </authorList>
    </citation>
    <scope>NUCLEOTIDE SEQUENCE [LARGE SCALE GENOMIC DNA]</scope>
    <source>
        <strain evidence="4">KB11</strain>
    </source>
</reference>
<evidence type="ECO:0000259" key="2">
    <source>
        <dbReference type="PROSITE" id="PS51464"/>
    </source>
</evidence>
<dbReference type="Proteomes" id="UP000232133">
    <property type="component" value="Chromosome"/>
</dbReference>
<dbReference type="GO" id="GO:0006047">
    <property type="term" value="P:UDP-N-acetylglucosamine metabolic process"/>
    <property type="evidence" value="ECO:0007669"/>
    <property type="project" value="TreeGrafter"/>
</dbReference>
<dbReference type="SUPFAM" id="SSF53697">
    <property type="entry name" value="SIS domain"/>
    <property type="match status" value="1"/>
</dbReference>
<evidence type="ECO:0000256" key="1">
    <source>
        <dbReference type="ARBA" id="ARBA00022737"/>
    </source>
</evidence>
<dbReference type="RefSeq" id="WP_100815631.1">
    <property type="nucleotide sequence ID" value="NZ_CP017803.1"/>
</dbReference>
<dbReference type="Pfam" id="PF01380">
    <property type="entry name" value="SIS"/>
    <property type="match status" value="1"/>
</dbReference>
<dbReference type="InterPro" id="IPR035466">
    <property type="entry name" value="GlmS/AgaS_SIS"/>
</dbReference>
<feature type="domain" description="SIS" evidence="2">
    <location>
        <begin position="30"/>
        <end position="170"/>
    </location>
</feature>
<dbReference type="GeneID" id="35119008"/>